<keyword evidence="7" id="KW-0067">ATP-binding</keyword>
<dbReference type="InterPro" id="IPR012004">
    <property type="entry name" value="PyroP-dep_PFK_TP0108"/>
</dbReference>
<evidence type="ECO:0000256" key="3">
    <source>
        <dbReference type="ARBA" id="ARBA00022679"/>
    </source>
</evidence>
<evidence type="ECO:0000256" key="1">
    <source>
        <dbReference type="ARBA" id="ARBA00001946"/>
    </source>
</evidence>
<keyword evidence="3" id="KW-0808">Transferase</keyword>
<dbReference type="Gene3D" id="3.40.50.450">
    <property type="match status" value="1"/>
</dbReference>
<evidence type="ECO:0000256" key="12">
    <source>
        <dbReference type="ARBA" id="ARBA00048072"/>
    </source>
</evidence>
<comment type="catalytic activity">
    <reaction evidence="11">
        <text>beta-D-fructose 6-phosphate + ATP = beta-D-fructose 1,6-bisphosphate + ADP + H(+)</text>
        <dbReference type="Rhea" id="RHEA:16109"/>
        <dbReference type="ChEBI" id="CHEBI:15378"/>
        <dbReference type="ChEBI" id="CHEBI:30616"/>
        <dbReference type="ChEBI" id="CHEBI:32966"/>
        <dbReference type="ChEBI" id="CHEBI:57634"/>
        <dbReference type="ChEBI" id="CHEBI:456216"/>
        <dbReference type="EC" id="2.7.1.11"/>
    </reaction>
</comment>
<dbReference type="AlphaFoldDB" id="A0A6C2U7L1"/>
<comment type="catalytic activity">
    <reaction evidence="12">
        <text>beta-D-fructose 6-phosphate + diphosphate = beta-D-fructose 1,6-bisphosphate + phosphate + H(+)</text>
        <dbReference type="Rhea" id="RHEA:13613"/>
        <dbReference type="ChEBI" id="CHEBI:15378"/>
        <dbReference type="ChEBI" id="CHEBI:32966"/>
        <dbReference type="ChEBI" id="CHEBI:33019"/>
        <dbReference type="ChEBI" id="CHEBI:43474"/>
        <dbReference type="ChEBI" id="CHEBI:57634"/>
        <dbReference type="EC" id="2.7.1.90"/>
    </reaction>
</comment>
<evidence type="ECO:0000313" key="15">
    <source>
        <dbReference type="Proteomes" id="UP000366872"/>
    </source>
</evidence>
<evidence type="ECO:0000256" key="6">
    <source>
        <dbReference type="ARBA" id="ARBA00022777"/>
    </source>
</evidence>
<evidence type="ECO:0000256" key="2">
    <source>
        <dbReference type="ARBA" id="ARBA00003138"/>
    </source>
</evidence>
<evidence type="ECO:0000313" key="14">
    <source>
        <dbReference type="EMBL" id="VGO15813.1"/>
    </source>
</evidence>
<dbReference type="InterPro" id="IPR050929">
    <property type="entry name" value="PFKA"/>
</dbReference>
<dbReference type="InterPro" id="IPR035966">
    <property type="entry name" value="PKF_sf"/>
</dbReference>
<keyword evidence="6 14" id="KW-0418">Kinase</keyword>
<dbReference type="GO" id="GO:0046872">
    <property type="term" value="F:metal ion binding"/>
    <property type="evidence" value="ECO:0007669"/>
    <property type="project" value="UniProtKB-KW"/>
</dbReference>
<comment type="cofactor">
    <cofactor evidence="1">
        <name>Mg(2+)</name>
        <dbReference type="ChEBI" id="CHEBI:18420"/>
    </cofactor>
</comment>
<keyword evidence="15" id="KW-1185">Reference proteome</keyword>
<protein>
    <submittedName>
        <fullName evidence="14">ATP-dependent 6-phosphofructokinase</fullName>
    </submittedName>
</protein>
<evidence type="ECO:0000256" key="5">
    <source>
        <dbReference type="ARBA" id="ARBA00022741"/>
    </source>
</evidence>
<dbReference type="Proteomes" id="UP000366872">
    <property type="component" value="Unassembled WGS sequence"/>
</dbReference>
<dbReference type="NCBIfam" id="NF005301">
    <property type="entry name" value="PRK06830.1"/>
    <property type="match status" value="1"/>
</dbReference>
<feature type="domain" description="Phosphofructokinase" evidence="13">
    <location>
        <begin position="73"/>
        <end position="379"/>
    </location>
</feature>
<dbReference type="GO" id="GO:0003872">
    <property type="term" value="F:6-phosphofructokinase activity"/>
    <property type="evidence" value="ECO:0007669"/>
    <property type="project" value="UniProtKB-EC"/>
</dbReference>
<evidence type="ECO:0000256" key="7">
    <source>
        <dbReference type="ARBA" id="ARBA00022840"/>
    </source>
</evidence>
<name>A0A6C2U7L1_PONDE</name>
<sequence length="432" mass="48355">MENLKIHRAETLGETTFDSPLIDKLVRFYDGEAVACHDRTKELSKLEKIEDIEYFELAGPRKKVFFNPKDVTVGIVTCGGLCPGLNDVIRALTFCSLESYGVKRVLGFKYGYEGLVAKYYHYPVELTTDNTDEIHEKGGTMLKSSRGRQDDDEIINTLIHYGVDILFTIGGDGTQRGSRDIVNKLKERNIPISVVGIPKTIDNDISLIQRSFGFETAVEATWDIITNAHNEARAYRNGVGLVKLMGRESGWIAASAALANSAVNFCLVPEVEFDLHGPKGFLEVLEKRLRRKEHAVVVVAEGAGQHLFDKAKDATDKSGNKRLQDIGDLMNEEIHAHFKKKGLEVNVKYFDPSYNIRSRRANANDSMYCLRLGNNAVHAAMAGCTNMIVGLHHDRLVHLPIEMIGARKTIDPQSWFWQTVIQATHQPHSMVN</sequence>
<dbReference type="GO" id="GO:0005524">
    <property type="term" value="F:ATP binding"/>
    <property type="evidence" value="ECO:0007669"/>
    <property type="project" value="UniProtKB-KW"/>
</dbReference>
<dbReference type="RefSeq" id="WP_136081384.1">
    <property type="nucleotide sequence ID" value="NZ_CAAHFG010000003.1"/>
</dbReference>
<dbReference type="PANTHER" id="PTHR45770">
    <property type="entry name" value="ATP-DEPENDENT 6-PHOSPHOFRUCTOKINASE 1"/>
    <property type="match status" value="1"/>
</dbReference>
<dbReference type="PIRSF" id="PIRSF000534">
    <property type="entry name" value="PPi_PFK_TP0108"/>
    <property type="match status" value="1"/>
</dbReference>
<keyword evidence="9" id="KW-0324">Glycolysis</keyword>
<dbReference type="GO" id="GO:0006002">
    <property type="term" value="P:fructose 6-phosphate metabolic process"/>
    <property type="evidence" value="ECO:0007669"/>
    <property type="project" value="InterPro"/>
</dbReference>
<comment type="similarity">
    <text evidence="10">Belongs to the phosphofructokinase type A (PFKA) family.</text>
</comment>
<evidence type="ECO:0000256" key="9">
    <source>
        <dbReference type="ARBA" id="ARBA00023152"/>
    </source>
</evidence>
<evidence type="ECO:0000256" key="8">
    <source>
        <dbReference type="ARBA" id="ARBA00022842"/>
    </source>
</evidence>
<dbReference type="SUPFAM" id="SSF53784">
    <property type="entry name" value="Phosphofructokinase"/>
    <property type="match status" value="1"/>
</dbReference>
<dbReference type="EMBL" id="CAAHFG010000003">
    <property type="protein sequence ID" value="VGO15813.1"/>
    <property type="molecule type" value="Genomic_DNA"/>
</dbReference>
<comment type="function">
    <text evidence="2">Catalyzes the phosphorylation of D-fructose 6-phosphate, the first committing step of glycolysis. Uses inorganic phosphate (PPi) as phosphoryl donor instead of ATP like common ATP-dependent phosphofructokinases (ATP-PFKs), which renders the reaction reversible, and can thus function both in glycolysis and gluconeogenesis. Consistently, PPi-PFK can replace the enzymes of both the forward (ATP-PFK) and reverse (fructose-bisphosphatase (FBPase)) reactions.</text>
</comment>
<keyword evidence="4" id="KW-0479">Metal-binding</keyword>
<dbReference type="UniPathway" id="UPA00109">
    <property type="reaction ID" value="UER00182"/>
</dbReference>
<dbReference type="Pfam" id="PF00365">
    <property type="entry name" value="PFK"/>
    <property type="match status" value="1"/>
</dbReference>
<dbReference type="GO" id="GO:0005737">
    <property type="term" value="C:cytoplasm"/>
    <property type="evidence" value="ECO:0007669"/>
    <property type="project" value="UniProtKB-ARBA"/>
</dbReference>
<accession>A0A6C2U7L1</accession>
<dbReference type="FunFam" id="3.40.50.450:FF:000002">
    <property type="entry name" value="ATP-dependent 6-phosphofructokinase"/>
    <property type="match status" value="1"/>
</dbReference>
<evidence type="ECO:0000256" key="4">
    <source>
        <dbReference type="ARBA" id="ARBA00022723"/>
    </source>
</evidence>
<dbReference type="InterPro" id="IPR022953">
    <property type="entry name" value="ATP_PFK"/>
</dbReference>
<proteinExistence type="inferred from homology"/>
<evidence type="ECO:0000259" key="13">
    <source>
        <dbReference type="Pfam" id="PF00365"/>
    </source>
</evidence>
<dbReference type="InterPro" id="IPR000023">
    <property type="entry name" value="Phosphofructokinase_dom"/>
</dbReference>
<dbReference type="PRINTS" id="PR00476">
    <property type="entry name" value="PHFRCTKINASE"/>
</dbReference>
<keyword evidence="5" id="KW-0547">Nucleotide-binding</keyword>
<keyword evidence="8" id="KW-0460">Magnesium</keyword>
<dbReference type="GO" id="GO:0047334">
    <property type="term" value="F:diphosphate-fructose-6-phosphate 1-phosphotransferase activity"/>
    <property type="evidence" value="ECO:0007669"/>
    <property type="project" value="UniProtKB-EC"/>
</dbReference>
<reference evidence="14 15" key="1">
    <citation type="submission" date="2019-04" db="EMBL/GenBank/DDBJ databases">
        <authorList>
            <person name="Van Vliet M D."/>
        </authorList>
    </citation>
    <scope>NUCLEOTIDE SEQUENCE [LARGE SCALE GENOMIC DNA]</scope>
    <source>
        <strain evidence="14 15">F1</strain>
    </source>
</reference>
<organism evidence="14 15">
    <name type="scientific">Pontiella desulfatans</name>
    <dbReference type="NCBI Taxonomy" id="2750659"/>
    <lineage>
        <taxon>Bacteria</taxon>
        <taxon>Pseudomonadati</taxon>
        <taxon>Kiritimatiellota</taxon>
        <taxon>Kiritimatiellia</taxon>
        <taxon>Kiritimatiellales</taxon>
        <taxon>Pontiellaceae</taxon>
        <taxon>Pontiella</taxon>
    </lineage>
</organism>
<evidence type="ECO:0000256" key="11">
    <source>
        <dbReference type="ARBA" id="ARBA00048070"/>
    </source>
</evidence>
<gene>
    <name evidence="14" type="primary">pfkA_1</name>
    <name evidence="14" type="ORF">PDESU_04400</name>
</gene>
<evidence type="ECO:0000256" key="10">
    <source>
        <dbReference type="ARBA" id="ARBA00038478"/>
    </source>
</evidence>